<evidence type="ECO:0000313" key="1">
    <source>
        <dbReference type="EMBL" id="RAV32018.1"/>
    </source>
</evidence>
<protein>
    <recommendedName>
        <fullName evidence="3">WG repeat-containing protein</fullName>
    </recommendedName>
</protein>
<comment type="caution">
    <text evidence="1">The sequence shown here is derived from an EMBL/GenBank/DDBJ whole genome shotgun (WGS) entry which is preliminary data.</text>
</comment>
<sequence length="150" mass="16931">MALDFSHYNFQDSDGKQLEWVDCGYVFQSLLTGQIVTTAFFFVATPEGRVRFDFLPSIVNLFADGGSREHGYGTNVREVKLKDREPLLYRGMIDDISSIIFDHEGFLYRPVLEEVDLGAGFFLDSDGYIKQATTGTKCSPENCKYALQAE</sequence>
<organism evidence="1 2">
    <name type="scientific">Corynebacterium heidelbergense</name>
    <dbReference type="NCBI Taxonomy" id="2055947"/>
    <lineage>
        <taxon>Bacteria</taxon>
        <taxon>Bacillati</taxon>
        <taxon>Actinomycetota</taxon>
        <taxon>Actinomycetes</taxon>
        <taxon>Mycobacteriales</taxon>
        <taxon>Corynebacteriaceae</taxon>
        <taxon>Corynebacterium</taxon>
    </lineage>
</organism>
<keyword evidence="2" id="KW-1185">Reference proteome</keyword>
<gene>
    <name evidence="1" type="ORF">DLJ54_05320</name>
</gene>
<evidence type="ECO:0000313" key="2">
    <source>
        <dbReference type="Proteomes" id="UP000251577"/>
    </source>
</evidence>
<name>A0A364V5X6_9CORY</name>
<accession>A0A364V5X6</accession>
<dbReference type="EMBL" id="QHCV01000043">
    <property type="protein sequence ID" value="RAV32018.1"/>
    <property type="molecule type" value="Genomic_DNA"/>
</dbReference>
<proteinExistence type="predicted"/>
<dbReference type="AlphaFoldDB" id="A0A364V5X6"/>
<evidence type="ECO:0008006" key="3">
    <source>
        <dbReference type="Google" id="ProtNLM"/>
    </source>
</evidence>
<dbReference type="Proteomes" id="UP000251577">
    <property type="component" value="Unassembled WGS sequence"/>
</dbReference>
<reference evidence="1 2" key="1">
    <citation type="journal article" date="2018" name="Syst. Appl. Microbiol.">
        <title>Corynebacterium heidelbergense sp. nov., isolated from the preen glands of Egyptian geese (Alopochen aegyptiacus).</title>
        <authorList>
            <person name="Braun M.S."/>
            <person name="Wang E."/>
            <person name="Zimmermann S."/>
            <person name="Wink M."/>
        </authorList>
    </citation>
    <scope>NUCLEOTIDE SEQUENCE [LARGE SCALE GENOMIC DNA]</scope>
    <source>
        <strain evidence="1 2">647</strain>
    </source>
</reference>
<dbReference type="RefSeq" id="WP_113630755.1">
    <property type="nucleotide sequence ID" value="NZ_QHCV01000043.1"/>
</dbReference>